<proteinExistence type="predicted"/>
<dbReference type="InterPro" id="IPR003593">
    <property type="entry name" value="AAA+_ATPase"/>
</dbReference>
<feature type="compositionally biased region" description="Basic and acidic residues" evidence="4">
    <location>
        <begin position="261"/>
        <end position="274"/>
    </location>
</feature>
<evidence type="ECO:0000256" key="2">
    <source>
        <dbReference type="ARBA" id="ARBA00022741"/>
    </source>
</evidence>
<dbReference type="SUPFAM" id="SSF52540">
    <property type="entry name" value="P-loop containing nucleoside triphosphate hydrolases"/>
    <property type="match status" value="2"/>
</dbReference>
<dbReference type="Gene3D" id="3.40.50.300">
    <property type="entry name" value="P-loop containing nucleotide triphosphate hydrolases"/>
    <property type="match status" value="2"/>
</dbReference>
<feature type="non-terminal residue" evidence="6">
    <location>
        <position position="481"/>
    </location>
</feature>
<dbReference type="AlphaFoldDB" id="A9UVX2"/>
<dbReference type="InParanoid" id="A9UVX2"/>
<dbReference type="GO" id="GO:0016887">
    <property type="term" value="F:ATP hydrolysis activity"/>
    <property type="evidence" value="ECO:0007669"/>
    <property type="project" value="InterPro"/>
</dbReference>
<evidence type="ECO:0000256" key="4">
    <source>
        <dbReference type="SAM" id="MobiDB-lite"/>
    </source>
</evidence>
<sequence>YGFIGPNGSGKSTLLRAIGEHRIQNLPPDLRTLFIDQEATFVNCPLVDFVVQGDADLVRIRRQIQNVQDGLEQASGDKLSQLMDELELMDGVGQAPEDRARAVLRDYGFSTAMLSTNLHELSGGWRMRAALARATFNPPEILLLDEPTNHLDLEGIEELEQRLEQLTCCVLVVSHDKMFLDHVCTDIVHLKDRSLHYFHGNLTAYQNHCEETFRKQLRQYELQEQRREHYQKTIDHAVQHARRTGDDKALGLAASRKKKLTERLGPDKREDGKKTPNVAAQGSAHVVLDTVAFAYAQDAPLILNNVSLRVDVGDHVGLVGRNGSGKSTLLKLIRKELAPTRGLVEIDRHASMGVFEQQHVDALDLTQTPLGYLAECFPDEKEQELRNHLGAFGLAKRSQLPLHLCSGGQRSRLVLAKLFLEAPALLILDEPTNHLDFDAIDALAEVLAAYAGTVIVASHDRAFLQTVASSIFRLSKGTLSR</sequence>
<evidence type="ECO:0000259" key="5">
    <source>
        <dbReference type="PROSITE" id="PS50893"/>
    </source>
</evidence>
<feature type="domain" description="ABC transporter" evidence="5">
    <location>
        <begin position="286"/>
        <end position="481"/>
    </location>
</feature>
<dbReference type="Proteomes" id="UP000001357">
    <property type="component" value="Unassembled WGS sequence"/>
</dbReference>
<dbReference type="InterPro" id="IPR032781">
    <property type="entry name" value="ABC_tran_Xtn"/>
</dbReference>
<dbReference type="InterPro" id="IPR050611">
    <property type="entry name" value="ABCF"/>
</dbReference>
<gene>
    <name evidence="6" type="ORF">MONBRDRAFT_515</name>
</gene>
<dbReference type="GO" id="GO:0005524">
    <property type="term" value="F:ATP binding"/>
    <property type="evidence" value="ECO:0000318"/>
    <property type="project" value="GO_Central"/>
</dbReference>
<protein>
    <recommendedName>
        <fullName evidence="5">ABC transporter domain-containing protein</fullName>
    </recommendedName>
</protein>
<dbReference type="InterPro" id="IPR017871">
    <property type="entry name" value="ABC_transporter-like_CS"/>
</dbReference>
<accession>A9UVX2</accession>
<dbReference type="SMART" id="SM00382">
    <property type="entry name" value="AAA"/>
    <property type="match status" value="2"/>
</dbReference>
<dbReference type="PANTHER" id="PTHR19211">
    <property type="entry name" value="ATP-BINDING TRANSPORT PROTEIN-RELATED"/>
    <property type="match status" value="1"/>
</dbReference>
<feature type="region of interest" description="Disordered" evidence="4">
    <location>
        <begin position="256"/>
        <end position="278"/>
    </location>
</feature>
<dbReference type="eggNOG" id="KOG0062">
    <property type="taxonomic scope" value="Eukaryota"/>
</dbReference>
<dbReference type="InterPro" id="IPR003439">
    <property type="entry name" value="ABC_transporter-like_ATP-bd"/>
</dbReference>
<dbReference type="InterPro" id="IPR027417">
    <property type="entry name" value="P-loop_NTPase"/>
</dbReference>
<dbReference type="PROSITE" id="PS00211">
    <property type="entry name" value="ABC_TRANSPORTER_1"/>
    <property type="match status" value="2"/>
</dbReference>
<dbReference type="FunFam" id="3.40.50.300:FF:000011">
    <property type="entry name" value="Putative ABC transporter ATP-binding component"/>
    <property type="match status" value="1"/>
</dbReference>
<dbReference type="OMA" id="CHIDIDG"/>
<feature type="domain" description="ABC transporter" evidence="5">
    <location>
        <begin position="1"/>
        <end position="224"/>
    </location>
</feature>
<keyword evidence="1" id="KW-0677">Repeat</keyword>
<reference evidence="6 7" key="1">
    <citation type="journal article" date="2008" name="Nature">
        <title>The genome of the choanoflagellate Monosiga brevicollis and the origin of metazoans.</title>
        <authorList>
            <consortium name="JGI Sequencing"/>
            <person name="King N."/>
            <person name="Westbrook M.J."/>
            <person name="Young S.L."/>
            <person name="Kuo A."/>
            <person name="Abedin M."/>
            <person name="Chapman J."/>
            <person name="Fairclough S."/>
            <person name="Hellsten U."/>
            <person name="Isogai Y."/>
            <person name="Letunic I."/>
            <person name="Marr M."/>
            <person name="Pincus D."/>
            <person name="Putnam N."/>
            <person name="Rokas A."/>
            <person name="Wright K.J."/>
            <person name="Zuzow R."/>
            <person name="Dirks W."/>
            <person name="Good M."/>
            <person name="Goodstein D."/>
            <person name="Lemons D."/>
            <person name="Li W."/>
            <person name="Lyons J.B."/>
            <person name="Morris A."/>
            <person name="Nichols S."/>
            <person name="Richter D.J."/>
            <person name="Salamov A."/>
            <person name="Bork P."/>
            <person name="Lim W.A."/>
            <person name="Manning G."/>
            <person name="Miller W.T."/>
            <person name="McGinnis W."/>
            <person name="Shapiro H."/>
            <person name="Tjian R."/>
            <person name="Grigoriev I.V."/>
            <person name="Rokhsar D."/>
        </authorList>
    </citation>
    <scope>NUCLEOTIDE SEQUENCE [LARGE SCALE GENOMIC DNA]</scope>
    <source>
        <strain evidence="7">MX1 / ATCC 50154</strain>
    </source>
</reference>
<dbReference type="PANTHER" id="PTHR19211:SF14">
    <property type="entry name" value="ATP-BINDING CASSETTE SUB-FAMILY F MEMBER 1"/>
    <property type="match status" value="1"/>
</dbReference>
<dbReference type="Pfam" id="PF00005">
    <property type="entry name" value="ABC_tran"/>
    <property type="match status" value="2"/>
</dbReference>
<dbReference type="STRING" id="81824.A9UVX2"/>
<dbReference type="EMBL" id="CH991547">
    <property type="protein sequence ID" value="EDQ90465.1"/>
    <property type="molecule type" value="Genomic_DNA"/>
</dbReference>
<dbReference type="GeneID" id="5889809"/>
<dbReference type="CDD" id="cd03221">
    <property type="entry name" value="ABCF_EF-3"/>
    <property type="match status" value="2"/>
</dbReference>
<feature type="non-terminal residue" evidence="6">
    <location>
        <position position="1"/>
    </location>
</feature>
<name>A9UVX2_MONBE</name>
<dbReference type="RefSeq" id="XP_001744516.1">
    <property type="nucleotide sequence ID" value="XM_001744464.1"/>
</dbReference>
<keyword evidence="7" id="KW-1185">Reference proteome</keyword>
<evidence type="ECO:0000256" key="3">
    <source>
        <dbReference type="ARBA" id="ARBA00022840"/>
    </source>
</evidence>
<dbReference type="KEGG" id="mbr:MONBRDRAFT_515"/>
<keyword evidence="2" id="KW-0547">Nucleotide-binding</keyword>
<organism evidence="6 7">
    <name type="scientific">Monosiga brevicollis</name>
    <name type="common">Choanoflagellate</name>
    <dbReference type="NCBI Taxonomy" id="81824"/>
    <lineage>
        <taxon>Eukaryota</taxon>
        <taxon>Choanoflagellata</taxon>
        <taxon>Craspedida</taxon>
        <taxon>Salpingoecidae</taxon>
        <taxon>Monosiga</taxon>
    </lineage>
</organism>
<evidence type="ECO:0000256" key="1">
    <source>
        <dbReference type="ARBA" id="ARBA00022737"/>
    </source>
</evidence>
<evidence type="ECO:0000313" key="6">
    <source>
        <dbReference type="EMBL" id="EDQ90465.1"/>
    </source>
</evidence>
<evidence type="ECO:0000313" key="7">
    <source>
        <dbReference type="Proteomes" id="UP000001357"/>
    </source>
</evidence>
<dbReference type="PROSITE" id="PS50893">
    <property type="entry name" value="ABC_TRANSPORTER_2"/>
    <property type="match status" value="2"/>
</dbReference>
<keyword evidence="3" id="KW-0067">ATP-binding</keyword>
<dbReference type="Pfam" id="PF12848">
    <property type="entry name" value="ABC_tran_Xtn"/>
    <property type="match status" value="1"/>
</dbReference>